<dbReference type="RefSeq" id="XP_009652605.1">
    <property type="nucleotide sequence ID" value="XM_009654310.1"/>
</dbReference>
<dbReference type="InParanoid" id="G2X3W9"/>
<keyword evidence="2" id="KW-0812">Transmembrane</keyword>
<keyword evidence="4" id="KW-1185">Reference proteome</keyword>
<feature type="compositionally biased region" description="Basic and acidic residues" evidence="1">
    <location>
        <begin position="10"/>
        <end position="20"/>
    </location>
</feature>
<dbReference type="HOGENOM" id="CLU_112970_0_0_1"/>
<dbReference type="KEGG" id="vda:VDAG_04706"/>
<evidence type="ECO:0000256" key="2">
    <source>
        <dbReference type="SAM" id="Phobius"/>
    </source>
</evidence>
<dbReference type="OMA" id="PLLWRIY"/>
<evidence type="ECO:0000313" key="3">
    <source>
        <dbReference type="EMBL" id="EGY23268.1"/>
    </source>
</evidence>
<dbReference type="Proteomes" id="UP000001611">
    <property type="component" value="Chromosome 3"/>
</dbReference>
<keyword evidence="2" id="KW-1133">Transmembrane helix</keyword>
<dbReference type="AlphaFoldDB" id="G2X3W9"/>
<protein>
    <submittedName>
        <fullName evidence="3">Uncharacterized protein</fullName>
    </submittedName>
</protein>
<accession>G2X3W9</accession>
<dbReference type="OrthoDB" id="2563633at2759"/>
<keyword evidence="2" id="KW-0472">Membrane</keyword>
<sequence>MASPSSARGVSKDNRPDHLLQIDPNTPATGLRIALAAESAFNIFTATTMIITPRSALQGPLMPFDFPNGISQERPSPEIASVTQYLGAFVLATNVGLVLGLPNKPGAIEIRRTACATFAALEITYIVIILWQLCVAGQSATGVSMEKALRAYLVPMSVACGLRLWTLFVRPDWMGRSDRVSVEATPSSSARR</sequence>
<reference evidence="3 4" key="1">
    <citation type="submission" date="2008-03" db="EMBL/GenBank/DDBJ databases">
        <title>The Genome Sequence of Verticillium dahliae VdLs.17.</title>
        <authorList>
            <consortium name="The Broad Institute Genome Sequencing Platform"/>
            <person name="Ma L.-J.J."/>
            <person name="Klosterman S.J."/>
            <person name="Subbarao K."/>
            <person name="Dobinson K."/>
            <person name="Veronese P."/>
            <person name="Kang S."/>
            <person name="Gold S.E."/>
            <person name="Young S."/>
            <person name="Jaffe D."/>
            <person name="Gnerre S."/>
            <person name="Berlin A."/>
            <person name="Heiman D."/>
            <person name="Hepburn T."/>
            <person name="Sykes S."/>
            <person name="Alvarado L."/>
            <person name="Kodira C.D."/>
            <person name="Lander E."/>
            <person name="Galagan J."/>
            <person name="Nusbaum C."/>
            <person name="Birren B."/>
        </authorList>
    </citation>
    <scope>NUCLEOTIDE SEQUENCE [LARGE SCALE GENOMIC DNA]</scope>
    <source>
        <strain evidence="4">VdLs.17 / ATCC MYA-4575 / FGSC 10137</strain>
    </source>
</reference>
<feature type="transmembrane region" description="Helical" evidence="2">
    <location>
        <begin position="151"/>
        <end position="169"/>
    </location>
</feature>
<organism evidence="3 4">
    <name type="scientific">Verticillium dahliae (strain VdLs.17 / ATCC MYA-4575 / FGSC 10137)</name>
    <name type="common">Verticillium wilt</name>
    <dbReference type="NCBI Taxonomy" id="498257"/>
    <lineage>
        <taxon>Eukaryota</taxon>
        <taxon>Fungi</taxon>
        <taxon>Dikarya</taxon>
        <taxon>Ascomycota</taxon>
        <taxon>Pezizomycotina</taxon>
        <taxon>Sordariomycetes</taxon>
        <taxon>Hypocreomycetidae</taxon>
        <taxon>Glomerellales</taxon>
        <taxon>Plectosphaerellaceae</taxon>
        <taxon>Verticillium</taxon>
    </lineage>
</organism>
<feature type="region of interest" description="Disordered" evidence="1">
    <location>
        <begin position="1"/>
        <end position="23"/>
    </location>
</feature>
<gene>
    <name evidence="3" type="ORF">VDAG_04706</name>
</gene>
<evidence type="ECO:0000313" key="4">
    <source>
        <dbReference type="Proteomes" id="UP000001611"/>
    </source>
</evidence>
<name>G2X3W9_VERDV</name>
<dbReference type="GeneID" id="20706169"/>
<dbReference type="EMBL" id="DS572702">
    <property type="protein sequence ID" value="EGY23268.1"/>
    <property type="molecule type" value="Genomic_DNA"/>
</dbReference>
<dbReference type="eggNOG" id="ENOG502SFD5">
    <property type="taxonomic scope" value="Eukaryota"/>
</dbReference>
<feature type="transmembrane region" description="Helical" evidence="2">
    <location>
        <begin position="113"/>
        <end position="131"/>
    </location>
</feature>
<proteinExistence type="predicted"/>
<feature type="transmembrane region" description="Helical" evidence="2">
    <location>
        <begin position="82"/>
        <end position="101"/>
    </location>
</feature>
<evidence type="ECO:0000256" key="1">
    <source>
        <dbReference type="SAM" id="MobiDB-lite"/>
    </source>
</evidence>